<comment type="caution">
    <text evidence="2">The sequence shown here is derived from an EMBL/GenBank/DDBJ whole genome shotgun (WGS) entry which is preliminary data.</text>
</comment>
<organism evidence="2 3">
    <name type="scientific">Staurois parvus</name>
    <dbReference type="NCBI Taxonomy" id="386267"/>
    <lineage>
        <taxon>Eukaryota</taxon>
        <taxon>Metazoa</taxon>
        <taxon>Chordata</taxon>
        <taxon>Craniata</taxon>
        <taxon>Vertebrata</taxon>
        <taxon>Euteleostomi</taxon>
        <taxon>Amphibia</taxon>
        <taxon>Batrachia</taxon>
        <taxon>Anura</taxon>
        <taxon>Neobatrachia</taxon>
        <taxon>Ranoidea</taxon>
        <taxon>Ranidae</taxon>
        <taxon>Staurois</taxon>
    </lineage>
</organism>
<dbReference type="Proteomes" id="UP001162483">
    <property type="component" value="Unassembled WGS sequence"/>
</dbReference>
<keyword evidence="3" id="KW-1185">Reference proteome</keyword>
<evidence type="ECO:0000313" key="3">
    <source>
        <dbReference type="Proteomes" id="UP001162483"/>
    </source>
</evidence>
<evidence type="ECO:0000256" key="1">
    <source>
        <dbReference type="SAM" id="MobiDB-lite"/>
    </source>
</evidence>
<accession>A0ABN9AV02</accession>
<reference evidence="2" key="1">
    <citation type="submission" date="2023-05" db="EMBL/GenBank/DDBJ databases">
        <authorList>
            <person name="Stuckert A."/>
        </authorList>
    </citation>
    <scope>NUCLEOTIDE SEQUENCE</scope>
</reference>
<protein>
    <submittedName>
        <fullName evidence="2">Uncharacterized protein</fullName>
    </submittedName>
</protein>
<feature type="compositionally biased region" description="Polar residues" evidence="1">
    <location>
        <begin position="59"/>
        <end position="68"/>
    </location>
</feature>
<evidence type="ECO:0000313" key="2">
    <source>
        <dbReference type="EMBL" id="CAI9539881.1"/>
    </source>
</evidence>
<proteinExistence type="predicted"/>
<name>A0ABN9AV02_9NEOB</name>
<dbReference type="EMBL" id="CATNWA010001339">
    <property type="protein sequence ID" value="CAI9539881.1"/>
    <property type="molecule type" value="Genomic_DNA"/>
</dbReference>
<gene>
    <name evidence="2" type="ORF">SPARVUS_LOCUS1653392</name>
</gene>
<sequence>MAECGDGRQQQWEAVQGPMTHLWTWQQHEESVRGPWQITGLQQHEEGGYRGHAPYHKNGNPTNSVRST</sequence>
<feature type="region of interest" description="Disordered" evidence="1">
    <location>
        <begin position="39"/>
        <end position="68"/>
    </location>
</feature>